<dbReference type="PANTHER" id="PTHR42663:SF12">
    <property type="entry name" value="ATP-BINDING PROTEIN PHNP"/>
    <property type="match status" value="1"/>
</dbReference>
<gene>
    <name evidence="2" type="ORF">FTO68_04955</name>
</gene>
<accession>A0ABD4THB4</accession>
<dbReference type="PANTHER" id="PTHR42663">
    <property type="entry name" value="HYDROLASE C777.06C-RELATED-RELATED"/>
    <property type="match status" value="1"/>
</dbReference>
<dbReference type="AlphaFoldDB" id="A0ABD4THB4"/>
<dbReference type="InterPro" id="IPR036866">
    <property type="entry name" value="RibonucZ/Hydroxyglut_hydro"/>
</dbReference>
<dbReference type="InterPro" id="IPR001279">
    <property type="entry name" value="Metallo-B-lactamas"/>
</dbReference>
<dbReference type="Proteomes" id="UP001524383">
    <property type="component" value="Unassembled WGS sequence"/>
</dbReference>
<evidence type="ECO:0000313" key="2">
    <source>
        <dbReference type="EMBL" id="MCQ1538339.1"/>
    </source>
</evidence>
<proteinExistence type="predicted"/>
<dbReference type="CDD" id="cd16279">
    <property type="entry name" value="metallo-hydrolase-like_MBL-fold"/>
    <property type="match status" value="1"/>
</dbReference>
<protein>
    <submittedName>
        <fullName evidence="2">MBL fold metallo-hydrolase</fullName>
    </submittedName>
</protein>
<evidence type="ECO:0000259" key="1">
    <source>
        <dbReference type="SMART" id="SM00849"/>
    </source>
</evidence>
<dbReference type="SUPFAM" id="SSF56281">
    <property type="entry name" value="Metallo-hydrolase/oxidoreductase"/>
    <property type="match status" value="1"/>
</dbReference>
<reference evidence="2 3" key="1">
    <citation type="submission" date="2019-08" db="EMBL/GenBank/DDBJ databases">
        <authorList>
            <person name="Chen S.-C."/>
            <person name="Lai M.-C."/>
            <person name="You Y.-T."/>
        </authorList>
    </citation>
    <scope>NUCLEOTIDE SEQUENCE [LARGE SCALE GENOMIC DNA]</scope>
    <source>
        <strain evidence="2 3">P2F9704a</strain>
    </source>
</reference>
<comment type="caution">
    <text evidence="2">The sequence shown here is derived from an EMBL/GenBank/DDBJ whole genome shotgun (WGS) entry which is preliminary data.</text>
</comment>
<name>A0ABD4THB4_9EURY</name>
<dbReference type="SMART" id="SM00849">
    <property type="entry name" value="Lactamase_B"/>
    <property type="match status" value="1"/>
</dbReference>
<dbReference type="Gene3D" id="3.60.15.10">
    <property type="entry name" value="Ribonuclease Z/Hydroxyacylglutathione hydrolase-like"/>
    <property type="match status" value="1"/>
</dbReference>
<dbReference type="EMBL" id="VOTZ01000008">
    <property type="protein sequence ID" value="MCQ1538339.1"/>
    <property type="molecule type" value="Genomic_DNA"/>
</dbReference>
<keyword evidence="3" id="KW-1185">Reference proteome</keyword>
<organism evidence="2 3">
    <name type="scientific">Methanocalculus taiwanensis</name>
    <dbReference type="NCBI Taxonomy" id="106207"/>
    <lineage>
        <taxon>Archaea</taxon>
        <taxon>Methanobacteriati</taxon>
        <taxon>Methanobacteriota</taxon>
        <taxon>Stenosarchaea group</taxon>
        <taxon>Methanomicrobia</taxon>
        <taxon>Methanomicrobiales</taxon>
        <taxon>Methanocalculaceae</taxon>
        <taxon>Methanocalculus</taxon>
    </lineage>
</organism>
<dbReference type="RefSeq" id="WP_255332280.1">
    <property type="nucleotide sequence ID" value="NZ_VOTZ01000008.1"/>
</dbReference>
<feature type="domain" description="Metallo-beta-lactamase" evidence="1">
    <location>
        <begin position="35"/>
        <end position="221"/>
    </location>
</feature>
<sequence length="242" mass="27499">MRVTFLGTGDAIGTPKIGCNCDHCMQAWKERKERLRTSLLIETGSRHLLIDTTPDLRRQLLDAGSPHIDAGIWTHGHYDHFMGYGDFYRVQKPPAMYAAPEVLEYCTEVFSFLPSPRIPVLPYQPFPLFDLTITLFPVTHPGAPTYGLRIESDDSVLVYSSDTLREIPRKSIDCMRGADLLILDAMAPSHLTISKHMNYTDALDLADELKPKNLRMVHLSHMVSWDQPHSAYDRETFDLGLR</sequence>
<dbReference type="Pfam" id="PF12706">
    <property type="entry name" value="Lactamase_B_2"/>
    <property type="match status" value="1"/>
</dbReference>
<evidence type="ECO:0000313" key="3">
    <source>
        <dbReference type="Proteomes" id="UP001524383"/>
    </source>
</evidence>